<evidence type="ECO:0000313" key="2">
    <source>
        <dbReference type="Proteomes" id="UP000199421"/>
    </source>
</evidence>
<proteinExistence type="predicted"/>
<organism evidence="1 2">
    <name type="scientific">Olivibacter domesticus</name>
    <name type="common">Pseudosphingobacterium domesticum</name>
    <dbReference type="NCBI Taxonomy" id="407022"/>
    <lineage>
        <taxon>Bacteria</taxon>
        <taxon>Pseudomonadati</taxon>
        <taxon>Bacteroidota</taxon>
        <taxon>Sphingobacteriia</taxon>
        <taxon>Sphingobacteriales</taxon>
        <taxon>Sphingobacteriaceae</taxon>
        <taxon>Olivibacter</taxon>
    </lineage>
</organism>
<keyword evidence="2" id="KW-1185">Reference proteome</keyword>
<name>A0A1H7GNM1_OLID1</name>
<dbReference type="Proteomes" id="UP000199421">
    <property type="component" value="Unassembled WGS sequence"/>
</dbReference>
<gene>
    <name evidence="1" type="ORF">SAMN05661044_00143</name>
</gene>
<accession>A0A1H7GNM1</accession>
<evidence type="ECO:0000313" key="1">
    <source>
        <dbReference type="EMBL" id="SEK39681.1"/>
    </source>
</evidence>
<sequence>MTIGNMVSNLTQKIMQCRRGSCSCQIQTIVRLVEQPNLQGISIERTIHILQYIEAQNRTNL</sequence>
<dbReference type="AlphaFoldDB" id="A0A1H7GNM1"/>
<dbReference type="EMBL" id="FOAF01000001">
    <property type="protein sequence ID" value="SEK39681.1"/>
    <property type="molecule type" value="Genomic_DNA"/>
</dbReference>
<protein>
    <submittedName>
        <fullName evidence="1">Uncharacterized protein</fullName>
    </submittedName>
</protein>
<reference evidence="2" key="1">
    <citation type="submission" date="2016-10" db="EMBL/GenBank/DDBJ databases">
        <authorList>
            <person name="Varghese N."/>
            <person name="Submissions S."/>
        </authorList>
    </citation>
    <scope>NUCLEOTIDE SEQUENCE [LARGE SCALE GENOMIC DNA]</scope>
    <source>
        <strain evidence="2">DSM 18733</strain>
    </source>
</reference>